<dbReference type="InterPro" id="IPR004161">
    <property type="entry name" value="EFTu-like_2"/>
</dbReference>
<comment type="caution">
    <text evidence="9">The sequence shown here is derived from an EMBL/GenBank/DDBJ whole genome shotgun (WGS) entry which is preliminary data.</text>
</comment>
<protein>
    <recommendedName>
        <fullName evidence="6 7">Elongation factor G</fullName>
        <shortName evidence="6">EF-G</shortName>
    </recommendedName>
</protein>
<dbReference type="GO" id="GO:0032790">
    <property type="term" value="P:ribosome disassembly"/>
    <property type="evidence" value="ECO:0007669"/>
    <property type="project" value="TreeGrafter"/>
</dbReference>
<dbReference type="CDD" id="cd01434">
    <property type="entry name" value="EFG_mtEFG1_IV"/>
    <property type="match status" value="1"/>
</dbReference>
<evidence type="ECO:0000259" key="8">
    <source>
        <dbReference type="PROSITE" id="PS51722"/>
    </source>
</evidence>
<dbReference type="PROSITE" id="PS51722">
    <property type="entry name" value="G_TR_2"/>
    <property type="match status" value="1"/>
</dbReference>
<dbReference type="Gene3D" id="3.30.230.10">
    <property type="match status" value="1"/>
</dbReference>
<dbReference type="AlphaFoldDB" id="A0A1F5RBJ7"/>
<dbReference type="InterPro" id="IPR027417">
    <property type="entry name" value="P-loop_NTPase"/>
</dbReference>
<dbReference type="InterPro" id="IPR005225">
    <property type="entry name" value="Small_GTP-bd"/>
</dbReference>
<organism evidence="9 10">
    <name type="scientific">Candidatus Edwardsbacteria bacterium GWF2_54_11</name>
    <dbReference type="NCBI Taxonomy" id="1817851"/>
    <lineage>
        <taxon>Bacteria</taxon>
        <taxon>Candidatus Edwardsiibacteriota</taxon>
    </lineage>
</organism>
<dbReference type="InterPro" id="IPR035649">
    <property type="entry name" value="EFG_V"/>
</dbReference>
<dbReference type="InterPro" id="IPR014721">
    <property type="entry name" value="Ribsml_uS5_D2-typ_fold_subgr"/>
</dbReference>
<dbReference type="FunFam" id="2.40.30.10:FF:000006">
    <property type="entry name" value="Elongation factor G"/>
    <property type="match status" value="1"/>
</dbReference>
<dbReference type="Pfam" id="PF00009">
    <property type="entry name" value="GTP_EFTU"/>
    <property type="match status" value="1"/>
</dbReference>
<feature type="binding site" evidence="6">
    <location>
        <begin position="66"/>
        <end position="70"/>
    </location>
    <ligand>
        <name>GTP</name>
        <dbReference type="ChEBI" id="CHEBI:37565"/>
    </ligand>
</feature>
<evidence type="ECO:0000256" key="4">
    <source>
        <dbReference type="ARBA" id="ARBA00022917"/>
    </source>
</evidence>
<evidence type="ECO:0000256" key="2">
    <source>
        <dbReference type="ARBA" id="ARBA00022741"/>
    </source>
</evidence>
<evidence type="ECO:0000256" key="1">
    <source>
        <dbReference type="ARBA" id="ARBA00005870"/>
    </source>
</evidence>
<dbReference type="Gene3D" id="3.30.70.870">
    <property type="entry name" value="Elongation Factor G (Translational Gtpase), domain 3"/>
    <property type="match status" value="1"/>
</dbReference>
<dbReference type="SUPFAM" id="SSF54211">
    <property type="entry name" value="Ribosomal protein S5 domain 2-like"/>
    <property type="match status" value="1"/>
</dbReference>
<accession>A0A1F5RBJ7</accession>
<dbReference type="InterPro" id="IPR041095">
    <property type="entry name" value="EFG_II"/>
</dbReference>
<dbReference type="InterPro" id="IPR035647">
    <property type="entry name" value="EFG_III/V"/>
</dbReference>
<feature type="binding site" evidence="6">
    <location>
        <begin position="120"/>
        <end position="123"/>
    </location>
    <ligand>
        <name>GTP</name>
        <dbReference type="ChEBI" id="CHEBI:37565"/>
    </ligand>
</feature>
<dbReference type="InterPro" id="IPR000795">
    <property type="entry name" value="T_Tr_GTP-bd_dom"/>
</dbReference>
<dbReference type="InterPro" id="IPR031157">
    <property type="entry name" value="G_TR_CS"/>
</dbReference>
<dbReference type="CDD" id="cd01886">
    <property type="entry name" value="EF-G"/>
    <property type="match status" value="1"/>
</dbReference>
<evidence type="ECO:0000313" key="10">
    <source>
        <dbReference type="Proteomes" id="UP000177230"/>
    </source>
</evidence>
<dbReference type="FunFam" id="3.30.70.870:FF:000001">
    <property type="entry name" value="Elongation factor G"/>
    <property type="match status" value="1"/>
</dbReference>
<dbReference type="CDD" id="cd16262">
    <property type="entry name" value="EFG_III"/>
    <property type="match status" value="1"/>
</dbReference>
<dbReference type="FunFam" id="3.40.50.300:FF:000029">
    <property type="entry name" value="Elongation factor G"/>
    <property type="match status" value="1"/>
</dbReference>
<evidence type="ECO:0000313" key="9">
    <source>
        <dbReference type="EMBL" id="OGF11818.1"/>
    </source>
</evidence>
<dbReference type="Gene3D" id="2.40.30.10">
    <property type="entry name" value="Translation factors"/>
    <property type="match status" value="1"/>
</dbReference>
<dbReference type="Pfam" id="PF14492">
    <property type="entry name" value="EFG_III"/>
    <property type="match status" value="1"/>
</dbReference>
<name>A0A1F5RBJ7_9BACT</name>
<dbReference type="FunFam" id="3.30.70.240:FF:000001">
    <property type="entry name" value="Elongation factor G"/>
    <property type="match status" value="1"/>
</dbReference>
<dbReference type="InterPro" id="IPR047872">
    <property type="entry name" value="EFG_IV"/>
</dbReference>
<dbReference type="SUPFAM" id="SSF50447">
    <property type="entry name" value="Translation proteins"/>
    <property type="match status" value="1"/>
</dbReference>
<dbReference type="SUPFAM" id="SSF52540">
    <property type="entry name" value="P-loop containing nucleoside triphosphate hydrolases"/>
    <property type="match status" value="1"/>
</dbReference>
<dbReference type="SMART" id="SM00889">
    <property type="entry name" value="EFG_IV"/>
    <property type="match status" value="1"/>
</dbReference>
<sequence length="678" mass="75165">MAHIDAGKTTTTERILYFTGRVHRIGEVHDGAATMDWMEQEKERGITITSAATTCFWKEHRINIIDTPGHVDFTVEVERSLRILDSAVALFCAVGGVEPQSETVWRQADRYHIPRIAFINKMDRVGADFDDAVSMMRERLAAKAVPLQMPIGREEAFSGVVDLVTMKAMTFDDKGEKVPETGPIPADLAEAAQKYRDNLVEQVAEFDEEAMHAYLDGQEITPEMLKRSIRKGTLEIKIFPVLCGASFKNKGVQLLLDAIVDYLPAPTDLPPITGINPYTSHKEERHDSPDEPLAGLVFKIATDPYVGKISFVRIYSGILRAGETVYNSNLDKRERVSRILMMHANKREDVEQISAGDIAALVGLKESRTGHTICDKTHPLVLEAMKFPDPVIAVALEAKSKADQDRMGLALAKLLEEDPTFRVKTDEETGQTIISGMGELHLEIIVDRMLREFSVQANVGKPQVSYRETIRKSVTSNIKFAKQTGGHGQFAHVVIHAEPREPGTGFEFVNSIIGGNIPKEFIPSVEKGVKDGLESGVLAGYPVVDVKVELTDGSYHEVDSSDMAFRIASSMAARDALQKASSVLLEPVMDVEVVVPEVYMGDVIGDLSARRGKILGLVKRKDAQVIASMVPLSEMFGYATRLRSLTQGRAIYTMQFHHYEEVPRSISEEIMEKNGSRR</sequence>
<comment type="function">
    <text evidence="6">Catalyzes the GTP-dependent ribosomal translocation step during translation elongation. During this step, the ribosome changes from the pre-translocational (PRE) to the post-translocational (POST) state as the newly formed A-site-bound peptidyl-tRNA and P-site-bound deacylated tRNA move to the P and E sites, respectively. Catalyzes the coordinated movement of the two tRNA molecules, the mRNA and conformational changes in the ribosome.</text>
</comment>
<proteinExistence type="inferred from homology"/>
<keyword evidence="5 6" id="KW-0342">GTP-binding</keyword>
<dbReference type="NCBIfam" id="TIGR00231">
    <property type="entry name" value="small_GTP"/>
    <property type="match status" value="1"/>
</dbReference>
<dbReference type="InterPro" id="IPR009000">
    <property type="entry name" value="Transl_B-barrel_sf"/>
</dbReference>
<dbReference type="InterPro" id="IPR000640">
    <property type="entry name" value="EFG_V-like"/>
</dbReference>
<dbReference type="GO" id="GO:0005737">
    <property type="term" value="C:cytoplasm"/>
    <property type="evidence" value="ECO:0007669"/>
    <property type="project" value="UniProtKB-SubCell"/>
</dbReference>
<dbReference type="InterPro" id="IPR005517">
    <property type="entry name" value="Transl_elong_EFG/EF2_IV"/>
</dbReference>
<dbReference type="Gene3D" id="3.30.70.240">
    <property type="match status" value="1"/>
</dbReference>
<evidence type="ECO:0000256" key="5">
    <source>
        <dbReference type="ARBA" id="ARBA00023134"/>
    </source>
</evidence>
<dbReference type="Pfam" id="PF03764">
    <property type="entry name" value="EFG_IV"/>
    <property type="match status" value="1"/>
</dbReference>
<dbReference type="SMART" id="SM00838">
    <property type="entry name" value="EFG_C"/>
    <property type="match status" value="1"/>
</dbReference>
<dbReference type="GO" id="GO:0003924">
    <property type="term" value="F:GTPase activity"/>
    <property type="evidence" value="ECO:0007669"/>
    <property type="project" value="InterPro"/>
</dbReference>
<dbReference type="NCBIfam" id="TIGR00484">
    <property type="entry name" value="EF-G"/>
    <property type="match status" value="1"/>
</dbReference>
<keyword evidence="3 6" id="KW-0251">Elongation factor</keyword>
<feature type="binding site" evidence="6">
    <location>
        <begin position="2"/>
        <end position="9"/>
    </location>
    <ligand>
        <name>GTP</name>
        <dbReference type="ChEBI" id="CHEBI:37565"/>
    </ligand>
</feature>
<dbReference type="InterPro" id="IPR004540">
    <property type="entry name" value="Transl_elong_EFG/EF2"/>
</dbReference>
<dbReference type="NCBIfam" id="NF009379">
    <property type="entry name" value="PRK12740.1-3"/>
    <property type="match status" value="1"/>
</dbReference>
<dbReference type="GO" id="GO:0005525">
    <property type="term" value="F:GTP binding"/>
    <property type="evidence" value="ECO:0007669"/>
    <property type="project" value="UniProtKB-UniRule"/>
</dbReference>
<dbReference type="PANTHER" id="PTHR43261:SF1">
    <property type="entry name" value="RIBOSOME-RELEASING FACTOR 2, MITOCHONDRIAL"/>
    <property type="match status" value="1"/>
</dbReference>
<dbReference type="Pfam" id="PF00679">
    <property type="entry name" value="EFG_C"/>
    <property type="match status" value="1"/>
</dbReference>
<evidence type="ECO:0000256" key="7">
    <source>
        <dbReference type="NCBIfam" id="TIGR00484"/>
    </source>
</evidence>
<dbReference type="Gene3D" id="3.40.50.300">
    <property type="entry name" value="P-loop containing nucleotide triphosphate hydrolases"/>
    <property type="match status" value="1"/>
</dbReference>
<dbReference type="CDD" id="cd04088">
    <property type="entry name" value="EFG_mtEFG_II"/>
    <property type="match status" value="1"/>
</dbReference>
<reference evidence="9 10" key="1">
    <citation type="journal article" date="2016" name="Nat. Commun.">
        <title>Thousands of microbial genomes shed light on interconnected biogeochemical processes in an aquifer system.</title>
        <authorList>
            <person name="Anantharaman K."/>
            <person name="Brown C.T."/>
            <person name="Hug L.A."/>
            <person name="Sharon I."/>
            <person name="Castelle C.J."/>
            <person name="Probst A.J."/>
            <person name="Thomas B.C."/>
            <person name="Singh A."/>
            <person name="Wilkins M.J."/>
            <person name="Karaoz U."/>
            <person name="Brodie E.L."/>
            <person name="Williams K.H."/>
            <person name="Hubbard S.S."/>
            <person name="Banfield J.F."/>
        </authorList>
    </citation>
    <scope>NUCLEOTIDE SEQUENCE [LARGE SCALE GENOMIC DNA]</scope>
</reference>
<keyword evidence="2 6" id="KW-0547">Nucleotide-binding</keyword>
<keyword evidence="6" id="KW-0963">Cytoplasm</keyword>
<dbReference type="CDD" id="cd03713">
    <property type="entry name" value="EFG_mtEFG_C"/>
    <property type="match status" value="1"/>
</dbReference>
<dbReference type="SUPFAM" id="SSF54980">
    <property type="entry name" value="EF-G C-terminal domain-like"/>
    <property type="match status" value="2"/>
</dbReference>
<comment type="similarity">
    <text evidence="1 6">Belongs to the TRAFAC class translation factor GTPase superfamily. Classic translation factor GTPase family. EF-G/EF-2 subfamily.</text>
</comment>
<dbReference type="HAMAP" id="MF_00054_B">
    <property type="entry name" value="EF_G_EF_2_B"/>
    <property type="match status" value="1"/>
</dbReference>
<comment type="subcellular location">
    <subcellularLocation>
        <location evidence="6">Cytoplasm</location>
    </subcellularLocation>
</comment>
<dbReference type="Proteomes" id="UP000177230">
    <property type="component" value="Unassembled WGS sequence"/>
</dbReference>
<evidence type="ECO:0000256" key="6">
    <source>
        <dbReference type="HAMAP-Rule" id="MF_00054"/>
    </source>
</evidence>
<dbReference type="EMBL" id="MFFM01000035">
    <property type="protein sequence ID" value="OGF11818.1"/>
    <property type="molecule type" value="Genomic_DNA"/>
</dbReference>
<keyword evidence="4 6" id="KW-0648">Protein biosynthesis</keyword>
<dbReference type="NCBIfam" id="NF009381">
    <property type="entry name" value="PRK12740.1-5"/>
    <property type="match status" value="1"/>
</dbReference>
<gene>
    <name evidence="6" type="primary">fusA</name>
    <name evidence="9" type="ORF">A2024_12335</name>
</gene>
<evidence type="ECO:0000256" key="3">
    <source>
        <dbReference type="ARBA" id="ARBA00022768"/>
    </source>
</evidence>
<dbReference type="InterPro" id="IPR020568">
    <property type="entry name" value="Ribosomal_Su5_D2-typ_SF"/>
</dbReference>
<dbReference type="PANTHER" id="PTHR43261">
    <property type="entry name" value="TRANSLATION ELONGATION FACTOR G-RELATED"/>
    <property type="match status" value="1"/>
</dbReference>
<dbReference type="GO" id="GO:0003746">
    <property type="term" value="F:translation elongation factor activity"/>
    <property type="evidence" value="ECO:0007669"/>
    <property type="project" value="UniProtKB-UniRule"/>
</dbReference>
<dbReference type="InterPro" id="IPR009022">
    <property type="entry name" value="EFG_III"/>
</dbReference>
<dbReference type="Pfam" id="PF03144">
    <property type="entry name" value="GTP_EFTU_D2"/>
    <property type="match status" value="1"/>
</dbReference>
<dbReference type="PROSITE" id="PS00301">
    <property type="entry name" value="G_TR_1"/>
    <property type="match status" value="1"/>
</dbReference>
<feature type="domain" description="Tr-type G" evidence="8">
    <location>
        <begin position="1"/>
        <end position="267"/>
    </location>
</feature>
<dbReference type="FunFam" id="3.30.230.10:FF:000003">
    <property type="entry name" value="Elongation factor G"/>
    <property type="match status" value="1"/>
</dbReference>